<evidence type="ECO:0000256" key="11">
    <source>
        <dbReference type="ARBA" id="ARBA00023136"/>
    </source>
</evidence>
<dbReference type="NCBIfam" id="TIGR01190">
    <property type="entry name" value="ccmB"/>
    <property type="match status" value="1"/>
</dbReference>
<evidence type="ECO:0000256" key="2">
    <source>
        <dbReference type="ARBA" id="ARBA00004429"/>
    </source>
</evidence>
<dbReference type="GO" id="GO:0015232">
    <property type="term" value="F:heme transmembrane transporter activity"/>
    <property type="evidence" value="ECO:0007669"/>
    <property type="project" value="InterPro"/>
</dbReference>
<evidence type="ECO:0000256" key="7">
    <source>
        <dbReference type="ARBA" id="ARBA00022519"/>
    </source>
</evidence>
<keyword evidence="10 13" id="KW-1133">Transmembrane helix</keyword>
<protein>
    <recommendedName>
        <fullName evidence="4 12">Heme exporter protein B</fullName>
    </recommendedName>
</protein>
<keyword evidence="8 13" id="KW-0812">Transmembrane</keyword>
<dbReference type="PRINTS" id="PR01414">
    <property type="entry name" value="CCMBBIOGNSIS"/>
</dbReference>
<feature type="transmembrane region" description="Helical" evidence="13">
    <location>
        <begin position="194"/>
        <end position="217"/>
    </location>
</feature>
<evidence type="ECO:0000313" key="15">
    <source>
        <dbReference type="Proteomes" id="UP000288587"/>
    </source>
</evidence>
<gene>
    <name evidence="14" type="primary">ccmB</name>
    <name evidence="14" type="ORF">EOD73_07075</name>
</gene>
<evidence type="ECO:0000256" key="9">
    <source>
        <dbReference type="ARBA" id="ARBA00022748"/>
    </source>
</evidence>
<evidence type="ECO:0000256" key="13">
    <source>
        <dbReference type="SAM" id="Phobius"/>
    </source>
</evidence>
<dbReference type="InterPro" id="IPR003544">
    <property type="entry name" value="Cyt_c_biogenesis_CcmB"/>
</dbReference>
<dbReference type="InterPro" id="IPR026031">
    <property type="entry name" value="Cyt_c_CcmB_bac"/>
</dbReference>
<evidence type="ECO:0000256" key="12">
    <source>
        <dbReference type="PIRNR" id="PIRNR002764"/>
    </source>
</evidence>
<feature type="transmembrane region" description="Helical" evidence="13">
    <location>
        <begin position="51"/>
        <end position="71"/>
    </location>
</feature>
<dbReference type="EMBL" id="SACM01000001">
    <property type="protein sequence ID" value="RVT88722.1"/>
    <property type="molecule type" value="Genomic_DNA"/>
</dbReference>
<comment type="caution">
    <text evidence="14">The sequence shown here is derived from an EMBL/GenBank/DDBJ whole genome shotgun (WGS) entry which is preliminary data.</text>
</comment>
<accession>A0A437LTI3</accession>
<feature type="transmembrane region" description="Helical" evidence="13">
    <location>
        <begin position="127"/>
        <end position="151"/>
    </location>
</feature>
<keyword evidence="7 12" id="KW-0997">Cell inner membrane</keyword>
<comment type="function">
    <text evidence="1 12">Required for the export of heme to the periplasm for the biogenesis of c-type cytochromes.</text>
</comment>
<organism evidence="14 15">
    <name type="scientific">Inhella crocodyli</name>
    <dbReference type="NCBI Taxonomy" id="2499851"/>
    <lineage>
        <taxon>Bacteria</taxon>
        <taxon>Pseudomonadati</taxon>
        <taxon>Pseudomonadota</taxon>
        <taxon>Betaproteobacteria</taxon>
        <taxon>Burkholderiales</taxon>
        <taxon>Sphaerotilaceae</taxon>
        <taxon>Inhella</taxon>
    </lineage>
</organism>
<dbReference type="GO" id="GO:0017004">
    <property type="term" value="P:cytochrome complex assembly"/>
    <property type="evidence" value="ECO:0007669"/>
    <property type="project" value="UniProtKB-KW"/>
</dbReference>
<sequence length="219" mass="22763">MTRLLLLRELRLAARRPMEAWLPVAFFVMAASLFPLGVGPEPEQLRRLAPGVLWVGALLATLLSLHSLYAADAQDGSLDQLLLPPHSAWRLAAVKALAHWLTHALPLLLAAPLLGLMFGLPVAQLGLLMLTLVLGTPTLSLLGGLAAALTLGLRNGALLNLLIVLPLAVPALIFGTGAVSAMQAGLAFDGHLSLLGALLIASLLALPPVTAAALRIATP</sequence>
<comment type="subcellular location">
    <subcellularLocation>
        <location evidence="2">Cell inner membrane</location>
        <topology evidence="2">Multi-pass membrane protein</topology>
    </subcellularLocation>
</comment>
<dbReference type="GO" id="GO:1903607">
    <property type="term" value="P:cytochrome c biosynthetic process"/>
    <property type="evidence" value="ECO:0007669"/>
    <property type="project" value="TreeGrafter"/>
</dbReference>
<dbReference type="Proteomes" id="UP000288587">
    <property type="component" value="Unassembled WGS sequence"/>
</dbReference>
<evidence type="ECO:0000256" key="3">
    <source>
        <dbReference type="ARBA" id="ARBA00010544"/>
    </source>
</evidence>
<evidence type="ECO:0000256" key="5">
    <source>
        <dbReference type="ARBA" id="ARBA00022448"/>
    </source>
</evidence>
<comment type="similarity">
    <text evidence="3 12">Belongs to the CcmB/CycW/HelB family.</text>
</comment>
<proteinExistence type="inferred from homology"/>
<keyword evidence="15" id="KW-1185">Reference proteome</keyword>
<keyword evidence="5 12" id="KW-0813">Transport</keyword>
<evidence type="ECO:0000256" key="1">
    <source>
        <dbReference type="ARBA" id="ARBA00002442"/>
    </source>
</evidence>
<keyword evidence="9 12" id="KW-0201">Cytochrome c-type biogenesis</keyword>
<feature type="transmembrane region" description="Helical" evidence="13">
    <location>
        <begin position="157"/>
        <end position="182"/>
    </location>
</feature>
<reference evidence="14 15" key="1">
    <citation type="submission" date="2019-01" db="EMBL/GenBank/DDBJ databases">
        <authorList>
            <person name="Chen W.-M."/>
        </authorList>
    </citation>
    <scope>NUCLEOTIDE SEQUENCE [LARGE SCALE GENOMIC DNA]</scope>
    <source>
        <strain evidence="14 15">CCP-18</strain>
    </source>
</reference>
<dbReference type="PANTHER" id="PTHR30070">
    <property type="entry name" value="HEME EXPORTER PROTEIN B"/>
    <property type="match status" value="1"/>
</dbReference>
<keyword evidence="11 12" id="KW-0472">Membrane</keyword>
<dbReference type="AlphaFoldDB" id="A0A437LTI3"/>
<feature type="transmembrane region" description="Helical" evidence="13">
    <location>
        <begin position="100"/>
        <end position="120"/>
    </location>
</feature>
<dbReference type="RefSeq" id="WP_127682176.1">
    <property type="nucleotide sequence ID" value="NZ_SACM01000001.1"/>
</dbReference>
<evidence type="ECO:0000256" key="6">
    <source>
        <dbReference type="ARBA" id="ARBA00022475"/>
    </source>
</evidence>
<feature type="transmembrane region" description="Helical" evidence="13">
    <location>
        <begin position="20"/>
        <end position="39"/>
    </location>
</feature>
<evidence type="ECO:0000313" key="14">
    <source>
        <dbReference type="EMBL" id="RVT88722.1"/>
    </source>
</evidence>
<dbReference type="OrthoDB" id="9799895at2"/>
<dbReference type="PANTHER" id="PTHR30070:SF1">
    <property type="entry name" value="CYTOCHROME C BIOGENESIS B-RELATED"/>
    <property type="match status" value="1"/>
</dbReference>
<evidence type="ECO:0000256" key="4">
    <source>
        <dbReference type="ARBA" id="ARBA00016452"/>
    </source>
</evidence>
<dbReference type="GO" id="GO:0005886">
    <property type="term" value="C:plasma membrane"/>
    <property type="evidence" value="ECO:0007669"/>
    <property type="project" value="UniProtKB-SubCell"/>
</dbReference>
<evidence type="ECO:0000256" key="10">
    <source>
        <dbReference type="ARBA" id="ARBA00022989"/>
    </source>
</evidence>
<name>A0A437LTI3_9BURK</name>
<keyword evidence="6 12" id="KW-1003">Cell membrane</keyword>
<dbReference type="PIRSF" id="PIRSF002764">
    <property type="entry name" value="CcmB"/>
    <property type="match status" value="1"/>
</dbReference>
<evidence type="ECO:0000256" key="8">
    <source>
        <dbReference type="ARBA" id="ARBA00022692"/>
    </source>
</evidence>
<dbReference type="Pfam" id="PF03379">
    <property type="entry name" value="CcmB"/>
    <property type="match status" value="1"/>
</dbReference>